<evidence type="ECO:0000313" key="3">
    <source>
        <dbReference type="EMBL" id="KAF4628770.1"/>
    </source>
</evidence>
<organism evidence="3 4">
    <name type="scientific">Cudoniella acicularis</name>
    <dbReference type="NCBI Taxonomy" id="354080"/>
    <lineage>
        <taxon>Eukaryota</taxon>
        <taxon>Fungi</taxon>
        <taxon>Dikarya</taxon>
        <taxon>Ascomycota</taxon>
        <taxon>Pezizomycotina</taxon>
        <taxon>Leotiomycetes</taxon>
        <taxon>Helotiales</taxon>
        <taxon>Tricladiaceae</taxon>
        <taxon>Cudoniella</taxon>
    </lineage>
</organism>
<keyword evidence="2" id="KW-0812">Transmembrane</keyword>
<feature type="transmembrane region" description="Helical" evidence="2">
    <location>
        <begin position="246"/>
        <end position="267"/>
    </location>
</feature>
<feature type="transmembrane region" description="Helical" evidence="2">
    <location>
        <begin position="199"/>
        <end position="219"/>
    </location>
</feature>
<proteinExistence type="predicted"/>
<dbReference type="EMBL" id="JAAMPI010000764">
    <property type="protein sequence ID" value="KAF4628770.1"/>
    <property type="molecule type" value="Genomic_DNA"/>
</dbReference>
<keyword evidence="2" id="KW-1133">Transmembrane helix</keyword>
<feature type="region of interest" description="Disordered" evidence="1">
    <location>
        <begin position="1"/>
        <end position="31"/>
    </location>
</feature>
<dbReference type="Proteomes" id="UP000566819">
    <property type="component" value="Unassembled WGS sequence"/>
</dbReference>
<evidence type="ECO:0000313" key="4">
    <source>
        <dbReference type="Proteomes" id="UP000566819"/>
    </source>
</evidence>
<keyword evidence="2" id="KW-0472">Membrane</keyword>
<evidence type="ECO:0000256" key="1">
    <source>
        <dbReference type="SAM" id="MobiDB-lite"/>
    </source>
</evidence>
<evidence type="ECO:0000256" key="2">
    <source>
        <dbReference type="SAM" id="Phobius"/>
    </source>
</evidence>
<protein>
    <submittedName>
        <fullName evidence="3">Uncharacterized protein</fullName>
    </submittedName>
</protein>
<keyword evidence="4" id="KW-1185">Reference proteome</keyword>
<comment type="caution">
    <text evidence="3">The sequence shown here is derived from an EMBL/GenBank/DDBJ whole genome shotgun (WGS) entry which is preliminary data.</text>
</comment>
<name>A0A8H4W1Y3_9HELO</name>
<gene>
    <name evidence="3" type="ORF">G7Y89_g9384</name>
</gene>
<reference evidence="3 4" key="1">
    <citation type="submission" date="2020-03" db="EMBL/GenBank/DDBJ databases">
        <title>Draft Genome Sequence of Cudoniella acicularis.</title>
        <authorList>
            <person name="Buettner E."/>
            <person name="Kellner H."/>
        </authorList>
    </citation>
    <scope>NUCLEOTIDE SEQUENCE [LARGE SCALE GENOMIC DNA]</scope>
    <source>
        <strain evidence="3 4">DSM 108380</strain>
    </source>
</reference>
<feature type="compositionally biased region" description="Basic residues" evidence="1">
    <location>
        <begin position="1"/>
        <end position="13"/>
    </location>
</feature>
<dbReference type="OrthoDB" id="2532623at2759"/>
<sequence>MPVSKKMKVQREHRKAEANGTRAPVKANGLPVKAPKPTSLCANCRKEIVNTNLKQLQVHAETHDQKIWTKEKCWPKEFPGGVETLGCGDWELGGLPHSQAGQGRRLASALSQFQELKIFKVEWPLKLASPITSLSASFDVTFLRHQTSHLMWKRLKPTKRIPIPSTDSTDYSSTLLQNPGSFDRPTQAKGDLEPLWTRFIIVPGLLLTTIINILLIAGFKGHWTITESSARTINDNPSTFSAIRQVVASFLGVIYIYTISLWAGALAPEISTTAKHVPNLTISVPHYDNATLSQIGPQSLVKDDDPMLSTPLGVFSFSPVKDRFRFLLNDGASASTQNTMSALLYRKNDNSNYTYYGRSYGVGASVGLVNKEIGMRFRGLNSYSFSETGTMTEISCITNKTSDFHFELVFPSDDITYPNIYEATGCPPWLPPGSNCGGFSEIGIGGDDSIVAIA</sequence>
<accession>A0A8H4W1Y3</accession>
<dbReference type="AlphaFoldDB" id="A0A8H4W1Y3"/>